<name>D7CKB7_SYNLT</name>
<dbReference type="InterPro" id="IPR018709">
    <property type="entry name" value="CoA_activase_DUF2229"/>
</dbReference>
<reference evidence="3" key="1">
    <citation type="journal article" date="2010" name="Stand. Genomic Sci.">
        <title>Complete genome sequence of Syntrophothermus lipocalidus type strain (TGB-C1T).</title>
        <authorList>
            <consortium name="US DOE Joint Genome Institute (JGI-PGF)"/>
            <person name="Djao O."/>
            <person name="Zhang X."/>
            <person name="Lucas S."/>
            <person name="Lapidus A."/>
            <person name="Glavina Del Rio T."/>
            <person name="Nolan M."/>
            <person name="Tice H."/>
            <person name="Cheng J."/>
            <person name="Han C."/>
            <person name="Tapia R."/>
            <person name="Goodwin L."/>
            <person name="Pitluck S."/>
            <person name="Liolios K."/>
            <person name="Ivanova N."/>
            <person name="Mavromatis K."/>
            <person name="Mikhailova N."/>
            <person name="Ovchinnikova G."/>
            <person name="Pati A."/>
            <person name="Brambilla E."/>
            <person name="Chen A."/>
            <person name="Palaniappan K."/>
            <person name="Land M."/>
            <person name="Hauser L."/>
            <person name="Chang Y."/>
            <person name="Jeffries C."/>
            <person name="Rohde M."/>
            <person name="Sikorski J."/>
            <person name="Spring S."/>
            <person name="Goker M."/>
            <person name="Detter J."/>
            <person name="Woyke T."/>
            <person name="Bristow J."/>
            <person name="Eisen J."/>
            <person name="Markowitz V."/>
            <person name="Hugenholtz P."/>
            <person name="Kyrpides N."/>
            <person name="Klenk H."/>
        </authorList>
    </citation>
    <scope>NUCLEOTIDE SEQUENCE [LARGE SCALE GENOMIC DNA]</scope>
    <source>
        <strain evidence="3">DSM 12680 / TGB-C1</strain>
    </source>
</reference>
<dbReference type="Gene3D" id="3.40.50.11900">
    <property type="match status" value="1"/>
</dbReference>
<reference evidence="2 3" key="2">
    <citation type="journal article" date="2010" name="Stand. Genomic Sci.">
        <title>Complete genome sequence of Syntrophothermus lipocalidus type strain (TGB-C1).</title>
        <authorList>
            <person name="Djao O.D."/>
            <person name="Zhang X."/>
            <person name="Lucas S."/>
            <person name="Lapidus A."/>
            <person name="Del Rio T.G."/>
            <person name="Nolan M."/>
            <person name="Tice H."/>
            <person name="Cheng J.F."/>
            <person name="Han C."/>
            <person name="Tapia R."/>
            <person name="Goodwin L."/>
            <person name="Pitluck S."/>
            <person name="Liolios K."/>
            <person name="Ivanova N."/>
            <person name="Mavromatis K."/>
            <person name="Mikhailova N."/>
            <person name="Ovchinnikova G."/>
            <person name="Pati A."/>
            <person name="Brambilla E."/>
            <person name="Chen A."/>
            <person name="Palaniappan K."/>
            <person name="Land M."/>
            <person name="Hauser L."/>
            <person name="Chang Y.J."/>
            <person name="Jeffries C.D."/>
            <person name="Rohde M."/>
            <person name="Sikorski J."/>
            <person name="Spring S."/>
            <person name="Goker M."/>
            <person name="Detter J.C."/>
            <person name="Woyke T."/>
            <person name="Bristow J."/>
            <person name="Eisen J.A."/>
            <person name="Markowitz V."/>
            <person name="Hugenholtz P."/>
            <person name="Kyrpides N.C."/>
            <person name="Klenk H.P."/>
        </authorList>
    </citation>
    <scope>NUCLEOTIDE SEQUENCE [LARGE SCALE GENOMIC DNA]</scope>
    <source>
        <strain evidence="3">DSM 12680 / TGB-C1</strain>
    </source>
</reference>
<evidence type="ECO:0000259" key="1">
    <source>
        <dbReference type="Pfam" id="PF09989"/>
    </source>
</evidence>
<proteinExistence type="predicted"/>
<accession>D7CKB7</accession>
<dbReference type="STRING" id="643648.Slip_2365"/>
<evidence type="ECO:0000313" key="2">
    <source>
        <dbReference type="EMBL" id="ADI03101.1"/>
    </source>
</evidence>
<dbReference type="AlphaFoldDB" id="D7CKB7"/>
<dbReference type="eggNOG" id="COG3580">
    <property type="taxonomic scope" value="Bacteria"/>
</dbReference>
<dbReference type="InterPro" id="IPR051805">
    <property type="entry name" value="Dehydratase_Activator_Redct"/>
</dbReference>
<dbReference type="EMBL" id="CP002048">
    <property type="protein sequence ID" value="ADI03101.1"/>
    <property type="molecule type" value="Genomic_DNA"/>
</dbReference>
<dbReference type="Pfam" id="PF09989">
    <property type="entry name" value="DUF2229"/>
    <property type="match status" value="1"/>
</dbReference>
<dbReference type="Proteomes" id="UP000000378">
    <property type="component" value="Chromosome"/>
</dbReference>
<gene>
    <name evidence="2" type="ordered locus">Slip_2365</name>
</gene>
<dbReference type="OrthoDB" id="9780120at2"/>
<dbReference type="RefSeq" id="WP_013176503.1">
    <property type="nucleotide sequence ID" value="NC_014220.1"/>
</dbReference>
<protein>
    <recommendedName>
        <fullName evidence="1">DUF2229 domain-containing protein</fullName>
    </recommendedName>
</protein>
<dbReference type="InterPro" id="IPR010327">
    <property type="entry name" value="FldB/FldC_alpha/beta"/>
</dbReference>
<dbReference type="HOGENOM" id="CLU_079876_0_0_9"/>
<sequence>MARIGIPRTLAYFLYFPFCREFFGSLGHEVVTSPPTSKLILDEGMKEAVSEACIPIKVFHGHVKSLIGQVDYIFAPRLVSLRKFGDFGTETFCPKFLGLPDMLKASVSNLPDIIDTRIDLKRGWREIVRVGMEIGKILGASRSKVWWALARAQMVQKRFQRLLLRGLMPEEAMEIVFDSTSTLAAFQKLQPEFRVAVVGYPYLIYDTFLNVGLLDILRRENVAVYTQDMLSWHKLKAAVRGFPKHLFWFFSNRALEGALHFMGRKEVDGVIHVTAFACGPDAMVDRLMELEAKKRGQIPFMSIMVDEHTGEAGIRTRIEAFVDMLRYRRAKNED</sequence>
<dbReference type="PANTHER" id="PTHR32329:SF2">
    <property type="entry name" value="BIFUNCTIONAL PROTEIN [INCLUDES 2-HYDROXYACYL-COA DEHYDRATASE (N-TER) AND ITS ACTIVATOR DOMAIN (C_TERM)"/>
    <property type="match status" value="1"/>
</dbReference>
<dbReference type="KEGG" id="slp:Slip_2365"/>
<dbReference type="PANTHER" id="PTHR32329">
    <property type="entry name" value="BIFUNCTIONAL PROTEIN [INCLUDES 2-HYDROXYACYL-COA DEHYDRATASE (N-TER) AND ITS ACTIVATOR DOMAIN (C_TERM)-RELATED"/>
    <property type="match status" value="1"/>
</dbReference>
<keyword evidence="3" id="KW-1185">Reference proteome</keyword>
<organism evidence="2 3">
    <name type="scientific">Syntrophothermus lipocalidus (strain DSM 12680 / TGB-C1)</name>
    <dbReference type="NCBI Taxonomy" id="643648"/>
    <lineage>
        <taxon>Bacteria</taxon>
        <taxon>Bacillati</taxon>
        <taxon>Bacillota</taxon>
        <taxon>Clostridia</taxon>
        <taxon>Eubacteriales</taxon>
        <taxon>Syntrophomonadaceae</taxon>
        <taxon>Syntrophothermus</taxon>
    </lineage>
</organism>
<evidence type="ECO:0000313" key="3">
    <source>
        <dbReference type="Proteomes" id="UP000000378"/>
    </source>
</evidence>
<feature type="domain" description="DUF2229" evidence="1">
    <location>
        <begin position="3"/>
        <end position="230"/>
    </location>
</feature>
<dbReference type="Pfam" id="PF06050">
    <property type="entry name" value="HGD-D"/>
    <property type="match status" value="1"/>
</dbReference>